<protein>
    <submittedName>
        <fullName evidence="2">Uncharacterized protein</fullName>
    </submittedName>
</protein>
<evidence type="ECO:0000256" key="1">
    <source>
        <dbReference type="SAM" id="MobiDB-lite"/>
    </source>
</evidence>
<dbReference type="Proteomes" id="UP000813462">
    <property type="component" value="Unassembled WGS sequence"/>
</dbReference>
<accession>A0A978UXH5</accession>
<proteinExistence type="predicted"/>
<reference evidence="2" key="1">
    <citation type="journal article" date="2021" name="Front. Plant Sci.">
        <title>Chromosome-Scale Genome Assembly for Chinese Sour Jujube and Insights Into Its Genome Evolution and Domestication Signature.</title>
        <authorList>
            <person name="Shen L.-Y."/>
            <person name="Luo H."/>
            <person name="Wang X.-L."/>
            <person name="Wang X.-M."/>
            <person name="Qiu X.-J."/>
            <person name="Liu H."/>
            <person name="Zhou S.-S."/>
            <person name="Jia K.-H."/>
            <person name="Nie S."/>
            <person name="Bao Y.-T."/>
            <person name="Zhang R.-G."/>
            <person name="Yun Q.-Z."/>
            <person name="Chai Y.-H."/>
            <person name="Lu J.-Y."/>
            <person name="Li Y."/>
            <person name="Zhao S.-W."/>
            <person name="Mao J.-F."/>
            <person name="Jia S.-G."/>
            <person name="Mao Y.-M."/>
        </authorList>
    </citation>
    <scope>NUCLEOTIDE SEQUENCE</scope>
    <source>
        <strain evidence="2">AT0</strain>
        <tissue evidence="2">Leaf</tissue>
    </source>
</reference>
<feature type="region of interest" description="Disordered" evidence="1">
    <location>
        <begin position="1"/>
        <end position="23"/>
    </location>
</feature>
<name>A0A978UXH5_ZIZJJ</name>
<gene>
    <name evidence="2" type="ORF">FEM48_Zijuj08G0064100</name>
</gene>
<sequence>MAESISKPLSFPNDNPDFQSPSCHDDERTALLQFMESFVIDKSTSGYEGSYPKRVRSSSCGSNGNVIKSLDDMKANFRKIIQSLTNFSIKNGKQRGPDLPKACELLG</sequence>
<evidence type="ECO:0000313" key="3">
    <source>
        <dbReference type="Proteomes" id="UP000813462"/>
    </source>
</evidence>
<comment type="caution">
    <text evidence="2">The sequence shown here is derived from an EMBL/GenBank/DDBJ whole genome shotgun (WGS) entry which is preliminary data.</text>
</comment>
<dbReference type="AlphaFoldDB" id="A0A978UXH5"/>
<evidence type="ECO:0000313" key="2">
    <source>
        <dbReference type="EMBL" id="KAH7519691.1"/>
    </source>
</evidence>
<organism evidence="2 3">
    <name type="scientific">Ziziphus jujuba var. spinosa</name>
    <dbReference type="NCBI Taxonomy" id="714518"/>
    <lineage>
        <taxon>Eukaryota</taxon>
        <taxon>Viridiplantae</taxon>
        <taxon>Streptophyta</taxon>
        <taxon>Embryophyta</taxon>
        <taxon>Tracheophyta</taxon>
        <taxon>Spermatophyta</taxon>
        <taxon>Magnoliopsida</taxon>
        <taxon>eudicotyledons</taxon>
        <taxon>Gunneridae</taxon>
        <taxon>Pentapetalae</taxon>
        <taxon>rosids</taxon>
        <taxon>fabids</taxon>
        <taxon>Rosales</taxon>
        <taxon>Rhamnaceae</taxon>
        <taxon>Paliureae</taxon>
        <taxon>Ziziphus</taxon>
    </lineage>
</organism>
<feature type="compositionally biased region" description="Polar residues" evidence="1">
    <location>
        <begin position="12"/>
        <end position="22"/>
    </location>
</feature>
<dbReference type="EMBL" id="JAEACU010000008">
    <property type="protein sequence ID" value="KAH7519691.1"/>
    <property type="molecule type" value="Genomic_DNA"/>
</dbReference>